<accession>A0A2P6VRR2</accession>
<evidence type="ECO:0000259" key="5">
    <source>
        <dbReference type="PROSITE" id="PS50102"/>
    </source>
</evidence>
<proteinExistence type="predicted"/>
<dbReference type="SMART" id="SM00361">
    <property type="entry name" value="RRM_1"/>
    <property type="match status" value="2"/>
</dbReference>
<keyword evidence="4" id="KW-1133">Transmembrane helix</keyword>
<feature type="region of interest" description="Disordered" evidence="3">
    <location>
        <begin position="102"/>
        <end position="164"/>
    </location>
</feature>
<dbReference type="InterPro" id="IPR003954">
    <property type="entry name" value="RRM_euk-type"/>
</dbReference>
<gene>
    <name evidence="6" type="primary">g742</name>
    <name evidence="6" type="ORF">C2E20_0742</name>
</gene>
<feature type="region of interest" description="Disordered" evidence="3">
    <location>
        <begin position="241"/>
        <end position="287"/>
    </location>
</feature>
<keyword evidence="4" id="KW-0472">Membrane</keyword>
<dbReference type="OrthoDB" id="439808at2759"/>
<dbReference type="STRING" id="554055.A0A2P6VRR2"/>
<dbReference type="GO" id="GO:0005737">
    <property type="term" value="C:cytoplasm"/>
    <property type="evidence" value="ECO:0007669"/>
    <property type="project" value="TreeGrafter"/>
</dbReference>
<keyword evidence="7" id="KW-1185">Reference proteome</keyword>
<dbReference type="GO" id="GO:1990904">
    <property type="term" value="C:ribonucleoprotein complex"/>
    <property type="evidence" value="ECO:0007669"/>
    <property type="project" value="TreeGrafter"/>
</dbReference>
<dbReference type="PANTHER" id="PTHR23003:SF3">
    <property type="entry name" value="FI21236P1-RELATED"/>
    <property type="match status" value="1"/>
</dbReference>
<dbReference type="Gene3D" id="3.30.70.330">
    <property type="match status" value="3"/>
</dbReference>
<feature type="domain" description="RRM" evidence="5">
    <location>
        <begin position="17"/>
        <end position="96"/>
    </location>
</feature>
<dbReference type="SMART" id="SM00360">
    <property type="entry name" value="RRM"/>
    <property type="match status" value="3"/>
</dbReference>
<dbReference type="GO" id="GO:0003729">
    <property type="term" value="F:mRNA binding"/>
    <property type="evidence" value="ECO:0007669"/>
    <property type="project" value="TreeGrafter"/>
</dbReference>
<keyword evidence="4" id="KW-0812">Transmembrane</keyword>
<keyword evidence="1 2" id="KW-0694">RNA-binding</keyword>
<dbReference type="EMBL" id="LHPF02000001">
    <property type="protein sequence ID" value="PSC76783.1"/>
    <property type="molecule type" value="Genomic_DNA"/>
</dbReference>
<evidence type="ECO:0000313" key="7">
    <source>
        <dbReference type="Proteomes" id="UP000239649"/>
    </source>
</evidence>
<dbReference type="InterPro" id="IPR035979">
    <property type="entry name" value="RBD_domain_sf"/>
</dbReference>
<dbReference type="AlphaFoldDB" id="A0A2P6VRR2"/>
<organism evidence="6 7">
    <name type="scientific">Micractinium conductrix</name>
    <dbReference type="NCBI Taxonomy" id="554055"/>
    <lineage>
        <taxon>Eukaryota</taxon>
        <taxon>Viridiplantae</taxon>
        <taxon>Chlorophyta</taxon>
        <taxon>core chlorophytes</taxon>
        <taxon>Trebouxiophyceae</taxon>
        <taxon>Chlorellales</taxon>
        <taxon>Chlorellaceae</taxon>
        <taxon>Chlorella clade</taxon>
        <taxon>Micractinium</taxon>
    </lineage>
</organism>
<dbReference type="InterPro" id="IPR012677">
    <property type="entry name" value="Nucleotide-bd_a/b_plait_sf"/>
</dbReference>
<evidence type="ECO:0000256" key="4">
    <source>
        <dbReference type="SAM" id="Phobius"/>
    </source>
</evidence>
<protein>
    <submittedName>
        <fullName evidence="6">RNA-binding domain-containing</fullName>
    </submittedName>
</protein>
<evidence type="ECO:0000313" key="6">
    <source>
        <dbReference type="EMBL" id="PSC76783.1"/>
    </source>
</evidence>
<reference evidence="6 7" key="1">
    <citation type="journal article" date="2018" name="Plant J.">
        <title>Genome sequences of Chlorella sorokiniana UTEX 1602 and Micractinium conductrix SAG 241.80: implications to maltose excretion by a green alga.</title>
        <authorList>
            <person name="Arriola M.B."/>
            <person name="Velmurugan N."/>
            <person name="Zhang Y."/>
            <person name="Plunkett M.H."/>
            <person name="Hondzo H."/>
            <person name="Barney B.M."/>
        </authorList>
    </citation>
    <scope>NUCLEOTIDE SEQUENCE [LARGE SCALE GENOMIC DNA]</scope>
    <source>
        <strain evidence="6 7">SAG 241.80</strain>
    </source>
</reference>
<feature type="compositionally biased region" description="Gly residues" evidence="3">
    <location>
        <begin position="125"/>
        <end position="150"/>
    </location>
</feature>
<dbReference type="PANTHER" id="PTHR23003">
    <property type="entry name" value="RNA RECOGNITION MOTIF RRM DOMAIN CONTAINING PROTEIN"/>
    <property type="match status" value="1"/>
</dbReference>
<feature type="compositionally biased region" description="Basic residues" evidence="3">
    <location>
        <begin position="109"/>
        <end position="121"/>
    </location>
</feature>
<evidence type="ECO:0000256" key="1">
    <source>
        <dbReference type="ARBA" id="ARBA00022884"/>
    </source>
</evidence>
<feature type="domain" description="RRM" evidence="5">
    <location>
        <begin position="287"/>
        <end position="364"/>
    </location>
</feature>
<comment type="caution">
    <text evidence="6">The sequence shown here is derived from an EMBL/GenBank/DDBJ whole genome shotgun (WGS) entry which is preliminary data.</text>
</comment>
<evidence type="ECO:0000256" key="2">
    <source>
        <dbReference type="PROSITE-ProRule" id="PRU00176"/>
    </source>
</evidence>
<dbReference type="InterPro" id="IPR000504">
    <property type="entry name" value="RRM_dom"/>
</dbReference>
<dbReference type="PROSITE" id="PS50102">
    <property type="entry name" value="RRM"/>
    <property type="match status" value="3"/>
</dbReference>
<dbReference type="SUPFAM" id="SSF54928">
    <property type="entry name" value="RNA-binding domain, RBD"/>
    <property type="match status" value="2"/>
</dbReference>
<dbReference type="GO" id="GO:0005634">
    <property type="term" value="C:nucleus"/>
    <property type="evidence" value="ECO:0007669"/>
    <property type="project" value="TreeGrafter"/>
</dbReference>
<name>A0A2P6VRR2_9CHLO</name>
<evidence type="ECO:0000256" key="3">
    <source>
        <dbReference type="SAM" id="MobiDB-lite"/>
    </source>
</evidence>
<feature type="domain" description="RRM" evidence="5">
    <location>
        <begin position="167"/>
        <end position="244"/>
    </location>
</feature>
<sequence>MSRYGDEREVMEIHVARRIFVGNLAWSVSWQDLKDHFSSAGRVVYSDVLREAGPGSRSKGCGIVEFETADEAAAAIQSLHDTDLNGRKIWIREDREDFELRGDQAYRSGRNRNASRSRSPPRRSAGGGGGERTVGYSGGERGGYGGGGGYRDAPRRPPPRAGGGGGCRVFVANLSYQTSWQDLKDHFKQAGRLVHADILMRDDGKSHGAGVVEFEHPEDAQRAIATLHDSVLDGRPVLVREDREDRGGAPPPPRHGGAPPSRYDDGPPPPRHGGGGGGPGPSAAPGTAIVVHGLPYRTSWQDLKDMCRPAGSVVRADIATNPDGTSRGFGVVAFATPSDAQAAIELLNGTEMEGRPISAKLDPMQRYARAASQAMRRGFHSSSAAQSGGGADYEHRTNMYELWNMKNRKLKMGLGVGAVVSLGIAIPMVAVQLQFWKAKG</sequence>
<feature type="transmembrane region" description="Helical" evidence="4">
    <location>
        <begin position="414"/>
        <end position="436"/>
    </location>
</feature>
<dbReference type="Pfam" id="PF00076">
    <property type="entry name" value="RRM_1"/>
    <property type="match status" value="3"/>
</dbReference>
<dbReference type="Proteomes" id="UP000239649">
    <property type="component" value="Unassembled WGS sequence"/>
</dbReference>
<dbReference type="InterPro" id="IPR050374">
    <property type="entry name" value="RRT5_SRSF_SR"/>
</dbReference>